<sequence length="383" mass="42669">MEKTNVHFFSFENFNEPGAAVNRHIALTKYSKRDNTNSFLYSVLHSADTKGNEQPINAVLPSSNKILKILKSILFAICSLLTIRKNLSKEDKNIVFYLGTSGVFFAIFYLMAKICGFKLYHERTELPSLMVGKSFIKKVDFGLYQLFVKKVDRLFVITQALKQHFISCGVNGQKVSILNMFVDFSRFDKPKKRSAPLSEQCFVITFCGDLTSSKDSVNILLEAVSDQISRGKNIRLKLIGDNNTKYFTDILQPLILKLGIDKNVDLIGLIPASDVPKQLTESDLLALSRNNSEQAKYGFPTKLGEYLATGVPVIVTKTGEIDAFLVDGDSAYLVQPGCVSALAQRISSVLDDYSKAINVANNGVDVAFKYFNAELVVEEIFSE</sequence>
<evidence type="ECO:0000313" key="2">
    <source>
        <dbReference type="EMBL" id="MBE0369259.1"/>
    </source>
</evidence>
<dbReference type="RefSeq" id="WP_192508414.1">
    <property type="nucleotide sequence ID" value="NZ_AQGV01000012.1"/>
</dbReference>
<reference evidence="2 3" key="1">
    <citation type="submission" date="2015-03" db="EMBL/GenBank/DDBJ databases">
        <title>Genome sequence of Pseudoalteromonas aurantia.</title>
        <authorList>
            <person name="Xie B.-B."/>
            <person name="Rong J.-C."/>
            <person name="Qin Q.-L."/>
            <person name="Zhang Y.-Z."/>
        </authorList>
    </citation>
    <scope>NUCLEOTIDE SEQUENCE [LARGE SCALE GENOMIC DNA]</scope>
    <source>
        <strain evidence="2 3">208</strain>
    </source>
</reference>
<dbReference type="PANTHER" id="PTHR12526">
    <property type="entry name" value="GLYCOSYLTRANSFERASE"/>
    <property type="match status" value="1"/>
</dbReference>
<dbReference type="Proteomes" id="UP000615755">
    <property type="component" value="Unassembled WGS sequence"/>
</dbReference>
<accession>A0ABR9EFS0</accession>
<keyword evidence="1" id="KW-0472">Membrane</keyword>
<organism evidence="2 3">
    <name type="scientific">Pseudoalteromonas aurantia 208</name>
    <dbReference type="NCBI Taxonomy" id="1314867"/>
    <lineage>
        <taxon>Bacteria</taxon>
        <taxon>Pseudomonadati</taxon>
        <taxon>Pseudomonadota</taxon>
        <taxon>Gammaproteobacteria</taxon>
        <taxon>Alteromonadales</taxon>
        <taxon>Pseudoalteromonadaceae</taxon>
        <taxon>Pseudoalteromonas</taxon>
    </lineage>
</organism>
<protein>
    <recommendedName>
        <fullName evidence="4">Glycosyl transferase family 1 domain-containing protein</fullName>
    </recommendedName>
</protein>
<dbReference type="SUPFAM" id="SSF53756">
    <property type="entry name" value="UDP-Glycosyltransferase/glycogen phosphorylase"/>
    <property type="match status" value="1"/>
</dbReference>
<keyword evidence="1" id="KW-0812">Transmembrane</keyword>
<evidence type="ECO:0000256" key="1">
    <source>
        <dbReference type="SAM" id="Phobius"/>
    </source>
</evidence>
<gene>
    <name evidence="2" type="ORF">PAUR_a3074</name>
</gene>
<dbReference type="EMBL" id="AQGV01000012">
    <property type="protein sequence ID" value="MBE0369259.1"/>
    <property type="molecule type" value="Genomic_DNA"/>
</dbReference>
<dbReference type="PANTHER" id="PTHR12526:SF630">
    <property type="entry name" value="GLYCOSYLTRANSFERASE"/>
    <property type="match status" value="1"/>
</dbReference>
<name>A0ABR9EFS0_9GAMM</name>
<comment type="caution">
    <text evidence="2">The sequence shown here is derived from an EMBL/GenBank/DDBJ whole genome shotgun (WGS) entry which is preliminary data.</text>
</comment>
<keyword evidence="3" id="KW-1185">Reference proteome</keyword>
<feature type="transmembrane region" description="Helical" evidence="1">
    <location>
        <begin position="95"/>
        <end position="112"/>
    </location>
</feature>
<dbReference type="Gene3D" id="3.40.50.2000">
    <property type="entry name" value="Glycogen Phosphorylase B"/>
    <property type="match status" value="2"/>
</dbReference>
<evidence type="ECO:0008006" key="4">
    <source>
        <dbReference type="Google" id="ProtNLM"/>
    </source>
</evidence>
<proteinExistence type="predicted"/>
<keyword evidence="1" id="KW-1133">Transmembrane helix</keyword>
<evidence type="ECO:0000313" key="3">
    <source>
        <dbReference type="Proteomes" id="UP000615755"/>
    </source>
</evidence>
<dbReference type="Pfam" id="PF13692">
    <property type="entry name" value="Glyco_trans_1_4"/>
    <property type="match status" value="1"/>
</dbReference>